<evidence type="ECO:0000313" key="3">
    <source>
        <dbReference type="Proteomes" id="UP001589532"/>
    </source>
</evidence>
<dbReference type="RefSeq" id="WP_344988359.1">
    <property type="nucleotide sequence ID" value="NZ_BAAAXV010000002.1"/>
</dbReference>
<comment type="caution">
    <text evidence="2">The sequence shown here is derived from an EMBL/GenBank/DDBJ whole genome shotgun (WGS) entry which is preliminary data.</text>
</comment>
<dbReference type="InterPro" id="IPR029068">
    <property type="entry name" value="Glyas_Bleomycin-R_OHBP_Dase"/>
</dbReference>
<dbReference type="SUPFAM" id="SSF54593">
    <property type="entry name" value="Glyoxalase/Bleomycin resistance protein/Dihydroxybiphenyl dioxygenase"/>
    <property type="match status" value="1"/>
</dbReference>
<evidence type="ECO:0000313" key="2">
    <source>
        <dbReference type="EMBL" id="MFB9627554.1"/>
    </source>
</evidence>
<feature type="compositionally biased region" description="Low complexity" evidence="1">
    <location>
        <begin position="1"/>
        <end position="10"/>
    </location>
</feature>
<dbReference type="Gene3D" id="3.10.180.10">
    <property type="entry name" value="2,3-Dihydroxybiphenyl 1,2-Dioxygenase, domain 1"/>
    <property type="match status" value="1"/>
</dbReference>
<proteinExistence type="predicted"/>
<sequence>MGVAQLPQGLLLGGGGDPLRGEPVPTPLGRIAVFADPDGNLVGLLSRRDA</sequence>
<evidence type="ECO:0000256" key="1">
    <source>
        <dbReference type="SAM" id="MobiDB-lite"/>
    </source>
</evidence>
<dbReference type="Proteomes" id="UP001589532">
    <property type="component" value="Unassembled WGS sequence"/>
</dbReference>
<organism evidence="2 3">
    <name type="scientific">Nonomuraea helvata</name>
    <dbReference type="NCBI Taxonomy" id="37484"/>
    <lineage>
        <taxon>Bacteria</taxon>
        <taxon>Bacillati</taxon>
        <taxon>Actinomycetota</taxon>
        <taxon>Actinomycetes</taxon>
        <taxon>Streptosporangiales</taxon>
        <taxon>Streptosporangiaceae</taxon>
        <taxon>Nonomuraea</taxon>
    </lineage>
</organism>
<name>A0ABV5S7A6_9ACTN</name>
<protein>
    <recommendedName>
        <fullName evidence="4">VOC domain-containing protein</fullName>
    </recommendedName>
</protein>
<accession>A0ABV5S7A6</accession>
<reference evidence="2 3" key="1">
    <citation type="submission" date="2024-09" db="EMBL/GenBank/DDBJ databases">
        <authorList>
            <person name="Sun Q."/>
            <person name="Mori K."/>
        </authorList>
    </citation>
    <scope>NUCLEOTIDE SEQUENCE [LARGE SCALE GENOMIC DNA]</scope>
    <source>
        <strain evidence="2 3">JCM 3143</strain>
    </source>
</reference>
<gene>
    <name evidence="2" type="ORF">ACFFSA_31115</name>
</gene>
<dbReference type="EMBL" id="JBHMBW010000035">
    <property type="protein sequence ID" value="MFB9627554.1"/>
    <property type="molecule type" value="Genomic_DNA"/>
</dbReference>
<feature type="region of interest" description="Disordered" evidence="1">
    <location>
        <begin position="1"/>
        <end position="24"/>
    </location>
</feature>
<keyword evidence="3" id="KW-1185">Reference proteome</keyword>
<evidence type="ECO:0008006" key="4">
    <source>
        <dbReference type="Google" id="ProtNLM"/>
    </source>
</evidence>